<proteinExistence type="predicted"/>
<dbReference type="Proteomes" id="UP000024635">
    <property type="component" value="Unassembled WGS sequence"/>
</dbReference>
<keyword evidence="3" id="KW-1185">Reference proteome</keyword>
<comment type="caution">
    <text evidence="2">The sequence shown here is derived from an EMBL/GenBank/DDBJ whole genome shotgun (WGS) entry which is preliminary data.</text>
</comment>
<evidence type="ECO:0000313" key="2">
    <source>
        <dbReference type="EMBL" id="EYB98289.1"/>
    </source>
</evidence>
<name>A0A016T6Q7_9BILA</name>
<dbReference type="EMBL" id="JARK01001468">
    <property type="protein sequence ID" value="EYB98289.1"/>
    <property type="molecule type" value="Genomic_DNA"/>
</dbReference>
<evidence type="ECO:0000256" key="1">
    <source>
        <dbReference type="SAM" id="MobiDB-lite"/>
    </source>
</evidence>
<protein>
    <submittedName>
        <fullName evidence="2">Uncharacterized protein</fullName>
    </submittedName>
</protein>
<dbReference type="AlphaFoldDB" id="A0A016T6Q7"/>
<feature type="region of interest" description="Disordered" evidence="1">
    <location>
        <begin position="1"/>
        <end position="22"/>
    </location>
</feature>
<feature type="compositionally biased region" description="Polar residues" evidence="1">
    <location>
        <begin position="1"/>
        <end position="10"/>
    </location>
</feature>
<reference evidence="3" key="1">
    <citation type="journal article" date="2015" name="Nat. Genet.">
        <title>The genome and transcriptome of the zoonotic hookworm Ancylostoma ceylanicum identify infection-specific gene families.</title>
        <authorList>
            <person name="Schwarz E.M."/>
            <person name="Hu Y."/>
            <person name="Antoshechkin I."/>
            <person name="Miller M.M."/>
            <person name="Sternberg P.W."/>
            <person name="Aroian R.V."/>
        </authorList>
    </citation>
    <scope>NUCLEOTIDE SEQUENCE</scope>
    <source>
        <strain evidence="3">HY135</strain>
    </source>
</reference>
<sequence length="89" mass="10184">MTRTANNRSNHPAMRTRHSYSRDPLTNQSLRKIMQIPSIFRFYGDCTSVLVCWPNNVLKAAPTEIFVLEISLNLGVFREDELIGNDETA</sequence>
<gene>
    <name evidence="2" type="primary">Acey_s0132.g1696</name>
    <name evidence="2" type="ORF">Y032_0132g1696</name>
</gene>
<evidence type="ECO:0000313" key="3">
    <source>
        <dbReference type="Proteomes" id="UP000024635"/>
    </source>
</evidence>
<organism evidence="2 3">
    <name type="scientific">Ancylostoma ceylanicum</name>
    <dbReference type="NCBI Taxonomy" id="53326"/>
    <lineage>
        <taxon>Eukaryota</taxon>
        <taxon>Metazoa</taxon>
        <taxon>Ecdysozoa</taxon>
        <taxon>Nematoda</taxon>
        <taxon>Chromadorea</taxon>
        <taxon>Rhabditida</taxon>
        <taxon>Rhabditina</taxon>
        <taxon>Rhabditomorpha</taxon>
        <taxon>Strongyloidea</taxon>
        <taxon>Ancylostomatidae</taxon>
        <taxon>Ancylostomatinae</taxon>
        <taxon>Ancylostoma</taxon>
    </lineage>
</organism>
<accession>A0A016T6Q7</accession>